<evidence type="ECO:0000313" key="3">
    <source>
        <dbReference type="EMBL" id="KKT90496.1"/>
    </source>
</evidence>
<reference evidence="3 4" key="1">
    <citation type="journal article" date="2015" name="Nature">
        <title>rRNA introns, odd ribosomes, and small enigmatic genomes across a large radiation of phyla.</title>
        <authorList>
            <person name="Brown C.T."/>
            <person name="Hug L.A."/>
            <person name="Thomas B.C."/>
            <person name="Sharon I."/>
            <person name="Castelle C.J."/>
            <person name="Singh A."/>
            <person name="Wilkins M.J."/>
            <person name="Williams K.H."/>
            <person name="Banfield J.F."/>
        </authorList>
    </citation>
    <scope>NUCLEOTIDE SEQUENCE [LARGE SCALE GENOMIC DNA]</scope>
</reference>
<dbReference type="GO" id="GO:0005524">
    <property type="term" value="F:ATP binding"/>
    <property type="evidence" value="ECO:0007669"/>
    <property type="project" value="UniProtKB-UniRule"/>
</dbReference>
<dbReference type="SUPFAM" id="SSF56059">
    <property type="entry name" value="Glutathione synthetase ATP-binding domain-like"/>
    <property type="match status" value="1"/>
</dbReference>
<keyword evidence="1" id="KW-0067">ATP-binding</keyword>
<keyword evidence="1" id="KW-0547">Nucleotide-binding</keyword>
<name>A0A0G1L3F9_9BACT</name>
<dbReference type="GO" id="GO:0018169">
    <property type="term" value="F:ribosomal S6-glutamic acid ligase activity"/>
    <property type="evidence" value="ECO:0007669"/>
    <property type="project" value="TreeGrafter"/>
</dbReference>
<dbReference type="GO" id="GO:0046872">
    <property type="term" value="F:metal ion binding"/>
    <property type="evidence" value="ECO:0007669"/>
    <property type="project" value="InterPro"/>
</dbReference>
<dbReference type="PANTHER" id="PTHR21621:SF0">
    <property type="entry name" value="BETA-CITRYLGLUTAMATE SYNTHASE B-RELATED"/>
    <property type="match status" value="1"/>
</dbReference>
<dbReference type="GO" id="GO:0009432">
    <property type="term" value="P:SOS response"/>
    <property type="evidence" value="ECO:0007669"/>
    <property type="project" value="TreeGrafter"/>
</dbReference>
<feature type="non-terminal residue" evidence="3">
    <location>
        <position position="1"/>
    </location>
</feature>
<dbReference type="GO" id="GO:0005737">
    <property type="term" value="C:cytoplasm"/>
    <property type="evidence" value="ECO:0007669"/>
    <property type="project" value="TreeGrafter"/>
</dbReference>
<dbReference type="Pfam" id="PF08443">
    <property type="entry name" value="RimK"/>
    <property type="match status" value="1"/>
</dbReference>
<protein>
    <recommendedName>
        <fullName evidence="2">ATP-grasp domain-containing protein</fullName>
    </recommendedName>
</protein>
<feature type="domain" description="ATP-grasp" evidence="2">
    <location>
        <begin position="21"/>
        <end position="213"/>
    </location>
</feature>
<accession>A0A0G1L3F9</accession>
<dbReference type="Proteomes" id="UP000033966">
    <property type="component" value="Unassembled WGS sequence"/>
</dbReference>
<evidence type="ECO:0000259" key="2">
    <source>
        <dbReference type="PROSITE" id="PS50975"/>
    </source>
</evidence>
<dbReference type="InterPro" id="IPR013651">
    <property type="entry name" value="ATP-grasp_RimK-type"/>
</dbReference>
<dbReference type="Gene3D" id="3.30.470.20">
    <property type="entry name" value="ATP-grasp fold, B domain"/>
    <property type="match status" value="1"/>
</dbReference>
<comment type="caution">
    <text evidence="3">The sequence shown here is derived from an EMBL/GenBank/DDBJ whole genome shotgun (WGS) entry which is preliminary data.</text>
</comment>
<dbReference type="AlphaFoldDB" id="A0A0G1L3F9"/>
<dbReference type="PROSITE" id="PS50975">
    <property type="entry name" value="ATP_GRASP"/>
    <property type="match status" value="1"/>
</dbReference>
<gene>
    <name evidence="3" type="ORF">UW92_C0038G0001</name>
</gene>
<dbReference type="InterPro" id="IPR011761">
    <property type="entry name" value="ATP-grasp"/>
</dbReference>
<evidence type="ECO:0000313" key="4">
    <source>
        <dbReference type="Proteomes" id="UP000033966"/>
    </source>
</evidence>
<dbReference type="EMBL" id="LCKF01000038">
    <property type="protein sequence ID" value="KKT90496.1"/>
    <property type="molecule type" value="Genomic_DNA"/>
</dbReference>
<proteinExistence type="predicted"/>
<evidence type="ECO:0000256" key="1">
    <source>
        <dbReference type="PROSITE-ProRule" id="PRU00409"/>
    </source>
</evidence>
<organism evidence="3 4">
    <name type="scientific">Candidatus Jorgensenbacteria bacterium GW2011_GWA2_45_13</name>
    <dbReference type="NCBI Taxonomy" id="1618662"/>
    <lineage>
        <taxon>Bacteria</taxon>
        <taxon>Candidatus Joergenseniibacteriota</taxon>
    </lineage>
</organism>
<dbReference type="PANTHER" id="PTHR21621">
    <property type="entry name" value="RIBOSOMAL PROTEIN S6 MODIFICATION PROTEIN"/>
    <property type="match status" value="1"/>
</dbReference>
<sequence>TFWMNNPLATRSLKDNKLHQMKAAVKIGFRVPDSIITTKADDLMAFCEIHGGEVALKMISGHVFNTGDVKNLDCVYTQKISMEEIKERKERIRWCPVFAQEYIPKKAELRVTVVNNAIFPCLIHSQESKRTLHDWRRYDFEKVKHKKTLLPAEIENKIIKLMQQLNLSFGAFDFILTPDDEYVFLEVNSSGQWGWIEDITKMPISETIANTLANPPKS</sequence>